<dbReference type="AlphaFoldDB" id="X0TLL8"/>
<dbReference type="EMBL" id="BARS01018408">
    <property type="protein sequence ID" value="GAF94144.1"/>
    <property type="molecule type" value="Genomic_DNA"/>
</dbReference>
<sequence length="76" mass="9271">MCEIKNKTKYFFFISDTPNELDFINFNVNGLYYRLIKKQKMKDNHIYFQDPLKRIKQFHTSFIDYATGDIFNSPFK</sequence>
<reference evidence="1" key="1">
    <citation type="journal article" date="2014" name="Front. Microbiol.">
        <title>High frequency of phylogenetically diverse reductive dehalogenase-homologous genes in deep subseafloor sedimentary metagenomes.</title>
        <authorList>
            <person name="Kawai M."/>
            <person name="Futagami T."/>
            <person name="Toyoda A."/>
            <person name="Takaki Y."/>
            <person name="Nishi S."/>
            <person name="Hori S."/>
            <person name="Arai W."/>
            <person name="Tsubouchi T."/>
            <person name="Morono Y."/>
            <person name="Uchiyama I."/>
            <person name="Ito T."/>
            <person name="Fujiyama A."/>
            <person name="Inagaki F."/>
            <person name="Takami H."/>
        </authorList>
    </citation>
    <scope>NUCLEOTIDE SEQUENCE</scope>
    <source>
        <strain evidence="1">Expedition CK06-06</strain>
    </source>
</reference>
<comment type="caution">
    <text evidence="1">The sequence shown here is derived from an EMBL/GenBank/DDBJ whole genome shotgun (WGS) entry which is preliminary data.</text>
</comment>
<name>X0TLL8_9ZZZZ</name>
<organism evidence="1">
    <name type="scientific">marine sediment metagenome</name>
    <dbReference type="NCBI Taxonomy" id="412755"/>
    <lineage>
        <taxon>unclassified sequences</taxon>
        <taxon>metagenomes</taxon>
        <taxon>ecological metagenomes</taxon>
    </lineage>
</organism>
<evidence type="ECO:0000313" key="1">
    <source>
        <dbReference type="EMBL" id="GAF94144.1"/>
    </source>
</evidence>
<proteinExistence type="predicted"/>
<protein>
    <submittedName>
        <fullName evidence="1">Uncharacterized protein</fullName>
    </submittedName>
</protein>
<accession>X0TLL8</accession>
<gene>
    <name evidence="1" type="ORF">S01H1_29954</name>
</gene>